<evidence type="ECO:0000313" key="2">
    <source>
        <dbReference type="EMBL" id="MBO8451083.1"/>
    </source>
</evidence>
<reference evidence="2" key="1">
    <citation type="submission" date="2020-10" db="EMBL/GenBank/DDBJ databases">
        <authorList>
            <person name="Gilroy R."/>
        </authorList>
    </citation>
    <scope>NUCLEOTIDE SEQUENCE</scope>
    <source>
        <strain evidence="2">B3-4054</strain>
    </source>
</reference>
<dbReference type="InterPro" id="IPR006135">
    <property type="entry name" value="T3SS_substrate_exporter"/>
</dbReference>
<evidence type="ECO:0000313" key="3">
    <source>
        <dbReference type="Proteomes" id="UP000823616"/>
    </source>
</evidence>
<dbReference type="Pfam" id="PF01312">
    <property type="entry name" value="Bac_export_2"/>
    <property type="match status" value="1"/>
</dbReference>
<dbReference type="EMBL" id="JADIMS010000153">
    <property type="protein sequence ID" value="MBO8451083.1"/>
    <property type="molecule type" value="Genomic_DNA"/>
</dbReference>
<dbReference type="Gene3D" id="3.40.1690.10">
    <property type="entry name" value="secretion proteins EscU"/>
    <property type="match status" value="1"/>
</dbReference>
<accession>A0A9D9HHQ3</accession>
<dbReference type="GO" id="GO:0009306">
    <property type="term" value="P:protein secretion"/>
    <property type="evidence" value="ECO:0007669"/>
    <property type="project" value="InterPro"/>
</dbReference>
<protein>
    <submittedName>
        <fullName evidence="2">EscU/YscU/HrcU family type III secretion system export apparatus switch protein</fullName>
    </submittedName>
</protein>
<proteinExistence type="inferred from homology"/>
<dbReference type="PANTHER" id="PTHR30531">
    <property type="entry name" value="FLAGELLAR BIOSYNTHETIC PROTEIN FLHB"/>
    <property type="match status" value="1"/>
</dbReference>
<gene>
    <name evidence="2" type="ORF">IAA96_08270</name>
</gene>
<reference evidence="2" key="2">
    <citation type="journal article" date="2021" name="PeerJ">
        <title>Extensive microbial diversity within the chicken gut microbiome revealed by metagenomics and culture.</title>
        <authorList>
            <person name="Gilroy R."/>
            <person name="Ravi A."/>
            <person name="Getino M."/>
            <person name="Pursley I."/>
            <person name="Horton D.L."/>
            <person name="Alikhan N.F."/>
            <person name="Baker D."/>
            <person name="Gharbi K."/>
            <person name="Hall N."/>
            <person name="Watson M."/>
            <person name="Adriaenssens E.M."/>
            <person name="Foster-Nyarko E."/>
            <person name="Jarju S."/>
            <person name="Secka A."/>
            <person name="Antonio M."/>
            <person name="Oren A."/>
            <person name="Chaudhuri R.R."/>
            <person name="La Ragione R."/>
            <person name="Hildebrand F."/>
            <person name="Pallen M.J."/>
        </authorList>
    </citation>
    <scope>NUCLEOTIDE SEQUENCE</scope>
    <source>
        <strain evidence="2">B3-4054</strain>
    </source>
</reference>
<dbReference type="PANTHER" id="PTHR30531:SF12">
    <property type="entry name" value="FLAGELLAR BIOSYNTHETIC PROTEIN FLHB"/>
    <property type="match status" value="1"/>
</dbReference>
<dbReference type="AlphaFoldDB" id="A0A9D9HHQ3"/>
<dbReference type="InterPro" id="IPR029025">
    <property type="entry name" value="T3SS_substrate_exporter_C"/>
</dbReference>
<dbReference type="GO" id="GO:0005886">
    <property type="term" value="C:plasma membrane"/>
    <property type="evidence" value="ECO:0007669"/>
    <property type="project" value="TreeGrafter"/>
</dbReference>
<organism evidence="2 3">
    <name type="scientific">Candidatus Avitreponema avistercoris</name>
    <dbReference type="NCBI Taxonomy" id="2840705"/>
    <lineage>
        <taxon>Bacteria</taxon>
        <taxon>Pseudomonadati</taxon>
        <taxon>Spirochaetota</taxon>
        <taxon>Spirochaetia</taxon>
        <taxon>Spirochaetales</taxon>
        <taxon>Candidatus Avitreponema</taxon>
    </lineage>
</organism>
<dbReference type="SUPFAM" id="SSF160544">
    <property type="entry name" value="EscU C-terminal domain-like"/>
    <property type="match status" value="1"/>
</dbReference>
<comment type="caution">
    <text evidence="2">The sequence shown here is derived from an EMBL/GenBank/DDBJ whole genome shotgun (WGS) entry which is preliminary data.</text>
</comment>
<name>A0A9D9HHQ3_9SPIR</name>
<sequence>MRTAAALSYTKGDAAPRVTAAGKGFLADRIVELAQKSGVPVVEDRFLAGLLAELPPGVQIPENAYRAAAAVFAFLDRAKGGKWF</sequence>
<evidence type="ECO:0000256" key="1">
    <source>
        <dbReference type="ARBA" id="ARBA00010690"/>
    </source>
</evidence>
<dbReference type="Proteomes" id="UP000823616">
    <property type="component" value="Unassembled WGS sequence"/>
</dbReference>
<comment type="similarity">
    <text evidence="1">Belongs to the type III secretion exporter family.</text>
</comment>